<feature type="domain" description="EamA" evidence="2">
    <location>
        <begin position="29"/>
        <end position="155"/>
    </location>
</feature>
<dbReference type="Gene3D" id="1.10.3730.20">
    <property type="match status" value="1"/>
</dbReference>
<feature type="transmembrane region" description="Helical" evidence="1">
    <location>
        <begin position="232"/>
        <end position="254"/>
    </location>
</feature>
<feature type="transmembrane region" description="Helical" evidence="1">
    <location>
        <begin position="169"/>
        <end position="189"/>
    </location>
</feature>
<keyword evidence="1" id="KW-0472">Membrane</keyword>
<gene>
    <name evidence="3" type="ORF">V6575_03255</name>
</gene>
<accession>A0ABU8TG12</accession>
<keyword evidence="1" id="KW-0812">Transmembrane</keyword>
<name>A0ABU8TG12_9HYPH</name>
<feature type="transmembrane region" description="Helical" evidence="1">
    <location>
        <begin position="113"/>
        <end position="135"/>
    </location>
</feature>
<dbReference type="RefSeq" id="WP_340272604.1">
    <property type="nucleotide sequence ID" value="NZ_JBAKIA010000001.1"/>
</dbReference>
<dbReference type="SUPFAM" id="SSF103481">
    <property type="entry name" value="Multidrug resistance efflux transporter EmrE"/>
    <property type="match status" value="2"/>
</dbReference>
<feature type="transmembrane region" description="Helical" evidence="1">
    <location>
        <begin position="287"/>
        <end position="303"/>
    </location>
</feature>
<dbReference type="PANTHER" id="PTHR22911">
    <property type="entry name" value="ACYL-MALONYL CONDENSING ENZYME-RELATED"/>
    <property type="match status" value="1"/>
</dbReference>
<reference evidence="3 4" key="1">
    <citation type="submission" date="2024-02" db="EMBL/GenBank/DDBJ databases">
        <title>Roseibium algae sp. nov., isolated from marine alga (Grateloupia sp.), showing potential in myo-inositol conversion.</title>
        <authorList>
            <person name="Wang Y."/>
        </authorList>
    </citation>
    <scope>NUCLEOTIDE SEQUENCE [LARGE SCALE GENOMIC DNA]</scope>
    <source>
        <strain evidence="3 4">H3510</strain>
    </source>
</reference>
<feature type="transmembrane region" description="Helical" evidence="1">
    <location>
        <begin position="142"/>
        <end position="163"/>
    </location>
</feature>
<feature type="transmembrane region" description="Helical" evidence="1">
    <location>
        <begin position="201"/>
        <end position="220"/>
    </location>
</feature>
<dbReference type="InterPro" id="IPR037185">
    <property type="entry name" value="EmrE-like"/>
</dbReference>
<feature type="domain" description="EamA" evidence="2">
    <location>
        <begin position="170"/>
        <end position="302"/>
    </location>
</feature>
<feature type="transmembrane region" description="Helical" evidence="1">
    <location>
        <begin position="85"/>
        <end position="107"/>
    </location>
</feature>
<sequence length="322" mass="33851">MTEKIASSKISSPSQAVLGEGAKSTATVALCALLVGAVFMGISPVFVRLADVGPFTSAFWRVCAALPVLWVWSRTESKALPIGQGWSWPVVIAGALFAGDLFFWHLAIVHTSIANATFLATLAPVWVLLGSSFILREPVTANMWGGLMICLIGAGALLGSSLGLAPERLLGDAFGGLTSVFFGGYFLATRYARRSLGPDGLMFRSSIVTAAILFLAALFLEDALFPQTWLGVAALAGLVLMAHAAGQGLLAYALGRLTAGFSALVIFLEALIAAVFAWVALGETLTILQIIGGAMILSGIWFARPSGAAILRKYKPLDKFNK</sequence>
<evidence type="ECO:0000313" key="4">
    <source>
        <dbReference type="Proteomes" id="UP001385499"/>
    </source>
</evidence>
<proteinExistence type="predicted"/>
<dbReference type="EMBL" id="JBAKIA010000001">
    <property type="protein sequence ID" value="MEJ8473093.1"/>
    <property type="molecule type" value="Genomic_DNA"/>
</dbReference>
<organism evidence="3 4">
    <name type="scientific">Roseibium algae</name>
    <dbReference type="NCBI Taxonomy" id="3123038"/>
    <lineage>
        <taxon>Bacteria</taxon>
        <taxon>Pseudomonadati</taxon>
        <taxon>Pseudomonadota</taxon>
        <taxon>Alphaproteobacteria</taxon>
        <taxon>Hyphomicrobiales</taxon>
        <taxon>Stappiaceae</taxon>
        <taxon>Roseibium</taxon>
    </lineage>
</organism>
<keyword evidence="4" id="KW-1185">Reference proteome</keyword>
<dbReference type="InterPro" id="IPR000620">
    <property type="entry name" value="EamA_dom"/>
</dbReference>
<protein>
    <submittedName>
        <fullName evidence="3">DMT family transporter</fullName>
    </submittedName>
</protein>
<dbReference type="Proteomes" id="UP001385499">
    <property type="component" value="Unassembled WGS sequence"/>
</dbReference>
<feature type="transmembrane region" description="Helical" evidence="1">
    <location>
        <begin position="261"/>
        <end position="281"/>
    </location>
</feature>
<comment type="caution">
    <text evidence="3">The sequence shown here is derived from an EMBL/GenBank/DDBJ whole genome shotgun (WGS) entry which is preliminary data.</text>
</comment>
<keyword evidence="1" id="KW-1133">Transmembrane helix</keyword>
<feature type="transmembrane region" description="Helical" evidence="1">
    <location>
        <begin position="21"/>
        <end position="46"/>
    </location>
</feature>
<dbReference type="Pfam" id="PF00892">
    <property type="entry name" value="EamA"/>
    <property type="match status" value="2"/>
</dbReference>
<evidence type="ECO:0000313" key="3">
    <source>
        <dbReference type="EMBL" id="MEJ8473093.1"/>
    </source>
</evidence>
<evidence type="ECO:0000259" key="2">
    <source>
        <dbReference type="Pfam" id="PF00892"/>
    </source>
</evidence>
<feature type="transmembrane region" description="Helical" evidence="1">
    <location>
        <begin position="52"/>
        <end position="73"/>
    </location>
</feature>
<evidence type="ECO:0000256" key="1">
    <source>
        <dbReference type="SAM" id="Phobius"/>
    </source>
</evidence>
<dbReference type="PANTHER" id="PTHR22911:SF76">
    <property type="entry name" value="EAMA DOMAIN-CONTAINING PROTEIN"/>
    <property type="match status" value="1"/>
</dbReference>